<dbReference type="PROSITE" id="PS51257">
    <property type="entry name" value="PROKAR_LIPOPROTEIN"/>
    <property type="match status" value="1"/>
</dbReference>
<comment type="caution">
    <text evidence="2">The sequence shown here is derived from an EMBL/GenBank/DDBJ whole genome shotgun (WGS) entry which is preliminary data.</text>
</comment>
<keyword evidence="1" id="KW-0732">Signal</keyword>
<proteinExistence type="predicted"/>
<evidence type="ECO:0000313" key="3">
    <source>
        <dbReference type="Proteomes" id="UP000664277"/>
    </source>
</evidence>
<reference evidence="2" key="1">
    <citation type="submission" date="2021-02" db="EMBL/GenBank/DDBJ databases">
        <title>Genome-Resolved Metagenomics of a Microbial Community Performing Photosynthetic Biological Nutrient Removal.</title>
        <authorList>
            <person name="Mcdaniel E.A."/>
        </authorList>
    </citation>
    <scope>NUCLEOTIDE SEQUENCE</scope>
    <source>
        <strain evidence="2">UWPOB_OBS1</strain>
    </source>
</reference>
<organism evidence="2 3">
    <name type="scientific">Candidatus Obscuribacter phosphatis</name>
    <dbReference type="NCBI Taxonomy" id="1906157"/>
    <lineage>
        <taxon>Bacteria</taxon>
        <taxon>Bacillati</taxon>
        <taxon>Candidatus Melainabacteria</taxon>
        <taxon>Candidatus Obscuribacterales</taxon>
        <taxon>Candidatus Obscuribacteraceae</taxon>
        <taxon>Candidatus Obscuribacter</taxon>
    </lineage>
</organism>
<dbReference type="AlphaFoldDB" id="A0A8J7TKV0"/>
<accession>A0A8J7TKV0</accession>
<feature type="chain" id="PRO_5035302589" evidence="1">
    <location>
        <begin position="25"/>
        <end position="182"/>
    </location>
</feature>
<dbReference type="EMBL" id="JAFLCK010000009">
    <property type="protein sequence ID" value="MBN8660355.1"/>
    <property type="molecule type" value="Genomic_DNA"/>
</dbReference>
<name>A0A8J7TKV0_9BACT</name>
<evidence type="ECO:0000313" key="2">
    <source>
        <dbReference type="EMBL" id="MBN8660355.1"/>
    </source>
</evidence>
<protein>
    <submittedName>
        <fullName evidence="2">Uncharacterized protein</fullName>
    </submittedName>
</protein>
<sequence length="182" mass="19594">MSKKEQVLASVALAACVLAQPAQGADLDKLKGELAKEKPGSQSERVLLNALGHESFKAGKKEDGRKYFKQVADGYRTAVQAGESALAGAANAGLAFSLESWANDELAYGADRKKAEALLLEAAQYYDKMPQSSIQKVSFHKRLLEFYKGGKEKEKADKEAALVEKLEANRRAVDACVACGRG</sequence>
<gene>
    <name evidence="2" type="ORF">J0M35_08345</name>
</gene>
<dbReference type="Proteomes" id="UP000664277">
    <property type="component" value="Unassembled WGS sequence"/>
</dbReference>
<evidence type="ECO:0000256" key="1">
    <source>
        <dbReference type="SAM" id="SignalP"/>
    </source>
</evidence>
<feature type="signal peptide" evidence="1">
    <location>
        <begin position="1"/>
        <end position="24"/>
    </location>
</feature>